<evidence type="ECO:0000313" key="2">
    <source>
        <dbReference type="EMBL" id="KAF2590779.1"/>
    </source>
</evidence>
<feature type="region of interest" description="Disordered" evidence="1">
    <location>
        <begin position="46"/>
        <end position="69"/>
    </location>
</feature>
<evidence type="ECO:0000313" key="3">
    <source>
        <dbReference type="EMBL" id="KAF2619118.1"/>
    </source>
</evidence>
<sequence length="69" mass="7581">MSSPVEFKICDGRLDLLLVGLIYLNFARFDDLSDAPWIVHLGQDGAQLDPTEVSPSDDATMVESEANLE</sequence>
<dbReference type="EMBL" id="QGKY02000190">
    <property type="protein sequence ID" value="KAF2590779.1"/>
    <property type="molecule type" value="Genomic_DNA"/>
</dbReference>
<evidence type="ECO:0000313" key="4">
    <source>
        <dbReference type="Proteomes" id="UP000712281"/>
    </source>
</evidence>
<reference evidence="3" key="1">
    <citation type="submission" date="2019-12" db="EMBL/GenBank/DDBJ databases">
        <title>Genome sequencing and annotation of Brassica cretica.</title>
        <authorList>
            <person name="Studholme D.J."/>
            <person name="Sarris P.F."/>
        </authorList>
    </citation>
    <scope>NUCLEOTIDE SEQUENCE</scope>
    <source>
        <strain evidence="3">PFS-001/15</strain>
        <strain evidence="2">PFS-102/07</strain>
        <tissue evidence="3">Leaf</tissue>
    </source>
</reference>
<dbReference type="EMBL" id="QGKW02000007">
    <property type="protein sequence ID" value="KAF2619118.1"/>
    <property type="molecule type" value="Genomic_DNA"/>
</dbReference>
<organism evidence="3 4">
    <name type="scientific">Brassica cretica</name>
    <name type="common">Mustard</name>
    <dbReference type="NCBI Taxonomy" id="69181"/>
    <lineage>
        <taxon>Eukaryota</taxon>
        <taxon>Viridiplantae</taxon>
        <taxon>Streptophyta</taxon>
        <taxon>Embryophyta</taxon>
        <taxon>Tracheophyta</taxon>
        <taxon>Spermatophyta</taxon>
        <taxon>Magnoliopsida</taxon>
        <taxon>eudicotyledons</taxon>
        <taxon>Gunneridae</taxon>
        <taxon>Pentapetalae</taxon>
        <taxon>rosids</taxon>
        <taxon>malvids</taxon>
        <taxon>Brassicales</taxon>
        <taxon>Brassicaceae</taxon>
        <taxon>Brassiceae</taxon>
        <taxon>Brassica</taxon>
    </lineage>
</organism>
<name>A0A8S9MLP3_BRACR</name>
<protein>
    <submittedName>
        <fullName evidence="3">Uncharacterized protein</fullName>
    </submittedName>
</protein>
<dbReference type="AlphaFoldDB" id="A0A8S9MLP3"/>
<proteinExistence type="predicted"/>
<comment type="caution">
    <text evidence="3">The sequence shown here is derived from an EMBL/GenBank/DDBJ whole genome shotgun (WGS) entry which is preliminary data.</text>
</comment>
<evidence type="ECO:0000256" key="1">
    <source>
        <dbReference type="SAM" id="MobiDB-lite"/>
    </source>
</evidence>
<gene>
    <name evidence="3" type="ORF">F2Q68_00041693</name>
    <name evidence="2" type="ORF">F2Q70_00041066</name>
</gene>
<dbReference type="Proteomes" id="UP000712281">
    <property type="component" value="Unassembled WGS sequence"/>
</dbReference>
<accession>A0A8S9MLP3</accession>